<proteinExistence type="predicted"/>
<sequence length="97" mass="11127">MKYVMDHNAKHLHGFINLPSNEDGAIYNGNYNNVTGFLSNDFLQFEHTNGLNYVFVEIARYNGISTVFHLPNIDKFQINITEGIGLEYLFLNQIPLC</sequence>
<evidence type="ECO:0000313" key="1">
    <source>
        <dbReference type="EMBL" id="MEN3322634.1"/>
    </source>
</evidence>
<dbReference type="EMBL" id="JAZHYP010000001">
    <property type="protein sequence ID" value="MEN3322634.1"/>
    <property type="molecule type" value="Genomic_DNA"/>
</dbReference>
<keyword evidence="2" id="KW-1185">Reference proteome</keyword>
<reference evidence="1 2" key="1">
    <citation type="submission" date="2024-01" db="EMBL/GenBank/DDBJ databases">
        <title>Mariniflexile litorale sp. nov., isolated from the shallow sediments of the Sea of Japan.</title>
        <authorList>
            <person name="Romanenko L."/>
            <person name="Bystritskaya E."/>
            <person name="Isaeva M."/>
        </authorList>
    </citation>
    <scope>NUCLEOTIDE SEQUENCE [LARGE SCALE GENOMIC DNA]</scope>
    <source>
        <strain evidence="1 2">KCTC 32427</strain>
    </source>
</reference>
<accession>A0ABV0AAW6</accession>
<evidence type="ECO:0000313" key="2">
    <source>
        <dbReference type="Proteomes" id="UP001416393"/>
    </source>
</evidence>
<organism evidence="1 2">
    <name type="scientific">Mariniflexile soesokkakense</name>
    <dbReference type="NCBI Taxonomy" id="1343160"/>
    <lineage>
        <taxon>Bacteria</taxon>
        <taxon>Pseudomonadati</taxon>
        <taxon>Bacteroidota</taxon>
        <taxon>Flavobacteriia</taxon>
        <taxon>Flavobacteriales</taxon>
        <taxon>Flavobacteriaceae</taxon>
        <taxon>Mariniflexile</taxon>
    </lineage>
</organism>
<name>A0ABV0AAW6_9FLAO</name>
<gene>
    <name evidence="1" type="ORF">VP395_02755</name>
</gene>
<protein>
    <submittedName>
        <fullName evidence="1">Uncharacterized protein</fullName>
    </submittedName>
</protein>
<dbReference type="Proteomes" id="UP001416393">
    <property type="component" value="Unassembled WGS sequence"/>
</dbReference>
<comment type="caution">
    <text evidence="1">The sequence shown here is derived from an EMBL/GenBank/DDBJ whole genome shotgun (WGS) entry which is preliminary data.</text>
</comment>